<feature type="compositionally biased region" description="Polar residues" evidence="2">
    <location>
        <begin position="339"/>
        <end position="350"/>
    </location>
</feature>
<feature type="coiled-coil region" evidence="1">
    <location>
        <begin position="1500"/>
        <end position="1527"/>
    </location>
</feature>
<feature type="coiled-coil region" evidence="1">
    <location>
        <begin position="1114"/>
        <end position="1355"/>
    </location>
</feature>
<feature type="compositionally biased region" description="Basic residues" evidence="2">
    <location>
        <begin position="13"/>
        <end position="29"/>
    </location>
</feature>
<dbReference type="EMBL" id="CM000648">
    <property type="protein sequence ID" value="EED89045.1"/>
    <property type="molecule type" value="Genomic_DNA"/>
</dbReference>
<dbReference type="GO" id="GO:0000793">
    <property type="term" value="C:condensed chromosome"/>
    <property type="evidence" value="ECO:0000318"/>
    <property type="project" value="GO_Central"/>
</dbReference>
<feature type="compositionally biased region" description="Low complexity" evidence="2">
    <location>
        <begin position="258"/>
        <end position="292"/>
    </location>
</feature>
<dbReference type="Proteomes" id="UP000001449">
    <property type="component" value="Chromosome 13"/>
</dbReference>
<dbReference type="GO" id="GO:0000785">
    <property type="term" value="C:chromatin"/>
    <property type="evidence" value="ECO:0000318"/>
    <property type="project" value="GO_Central"/>
</dbReference>
<keyword evidence="4" id="KW-1185">Reference proteome</keyword>
<keyword evidence="1" id="KW-0175">Coiled coil</keyword>
<dbReference type="KEGG" id="tps:THAPSDRAFT_9330"/>
<reference evidence="3 4" key="1">
    <citation type="journal article" date="2004" name="Science">
        <title>The genome of the diatom Thalassiosira pseudonana: ecology, evolution, and metabolism.</title>
        <authorList>
            <person name="Armbrust E.V."/>
            <person name="Berges J.A."/>
            <person name="Bowler C."/>
            <person name="Green B.R."/>
            <person name="Martinez D."/>
            <person name="Putnam N.H."/>
            <person name="Zhou S."/>
            <person name="Allen A.E."/>
            <person name="Apt K.E."/>
            <person name="Bechner M."/>
            <person name="Brzezinski M.A."/>
            <person name="Chaal B.K."/>
            <person name="Chiovitti A."/>
            <person name="Davis A.K."/>
            <person name="Demarest M.S."/>
            <person name="Detter J.C."/>
            <person name="Glavina T."/>
            <person name="Goodstein D."/>
            <person name="Hadi M.Z."/>
            <person name="Hellsten U."/>
            <person name="Hildebrand M."/>
            <person name="Jenkins B.D."/>
            <person name="Jurka J."/>
            <person name="Kapitonov V.V."/>
            <person name="Kroger N."/>
            <person name="Lau W.W."/>
            <person name="Lane T.W."/>
            <person name="Larimer F.W."/>
            <person name="Lippmeier J.C."/>
            <person name="Lucas S."/>
            <person name="Medina M."/>
            <person name="Montsant A."/>
            <person name="Obornik M."/>
            <person name="Parker M.S."/>
            <person name="Palenik B."/>
            <person name="Pazour G.J."/>
            <person name="Richardson P.M."/>
            <person name="Rynearson T.A."/>
            <person name="Saito M.A."/>
            <person name="Schwartz D.C."/>
            <person name="Thamatrakoln K."/>
            <person name="Valentin K."/>
            <person name="Vardi A."/>
            <person name="Wilkerson F.P."/>
            <person name="Rokhsar D.S."/>
        </authorList>
    </citation>
    <scope>NUCLEOTIDE SEQUENCE [LARGE SCALE GENOMIC DNA]</scope>
    <source>
        <strain evidence="3 4">CCMP1335</strain>
    </source>
</reference>
<proteinExistence type="predicted"/>
<feature type="coiled-coil region" evidence="1">
    <location>
        <begin position="686"/>
        <end position="1060"/>
    </location>
</feature>
<dbReference type="PANTHER" id="PTHR43941:SF1">
    <property type="entry name" value="STRUCTURAL MAINTENANCE OF CHROMOSOMES PROTEIN 2"/>
    <property type="match status" value="1"/>
</dbReference>
<dbReference type="GO" id="GO:0000796">
    <property type="term" value="C:condensin complex"/>
    <property type="evidence" value="ECO:0000318"/>
    <property type="project" value="GO_Central"/>
</dbReference>
<accession>B8CB07</accession>
<evidence type="ECO:0000256" key="1">
    <source>
        <dbReference type="SAM" id="Coils"/>
    </source>
</evidence>
<dbReference type="OMA" id="VESKDHC"/>
<feature type="compositionally biased region" description="Polar residues" evidence="2">
    <location>
        <begin position="238"/>
        <end position="257"/>
    </location>
</feature>
<feature type="compositionally biased region" description="Acidic residues" evidence="2">
    <location>
        <begin position="364"/>
        <end position="377"/>
    </location>
</feature>
<organism evidence="3 4">
    <name type="scientific">Thalassiosira pseudonana</name>
    <name type="common">Marine diatom</name>
    <name type="synonym">Cyclotella nana</name>
    <dbReference type="NCBI Taxonomy" id="35128"/>
    <lineage>
        <taxon>Eukaryota</taxon>
        <taxon>Sar</taxon>
        <taxon>Stramenopiles</taxon>
        <taxon>Ochrophyta</taxon>
        <taxon>Bacillariophyta</taxon>
        <taxon>Coscinodiscophyceae</taxon>
        <taxon>Thalassiosirophycidae</taxon>
        <taxon>Thalassiosirales</taxon>
        <taxon>Thalassiosiraceae</taxon>
        <taxon>Thalassiosira</taxon>
    </lineage>
</organism>
<feature type="coiled-coil region" evidence="1">
    <location>
        <begin position="1419"/>
        <end position="1467"/>
    </location>
</feature>
<dbReference type="RefSeq" id="XP_002293309.1">
    <property type="nucleotide sequence ID" value="XM_002293273.1"/>
</dbReference>
<reference evidence="3 4" key="2">
    <citation type="journal article" date="2008" name="Nature">
        <title>The Phaeodactylum genome reveals the evolutionary history of diatom genomes.</title>
        <authorList>
            <person name="Bowler C."/>
            <person name="Allen A.E."/>
            <person name="Badger J.H."/>
            <person name="Grimwood J."/>
            <person name="Jabbari K."/>
            <person name="Kuo A."/>
            <person name="Maheswari U."/>
            <person name="Martens C."/>
            <person name="Maumus F."/>
            <person name="Otillar R.P."/>
            <person name="Rayko E."/>
            <person name="Salamov A."/>
            <person name="Vandepoele K."/>
            <person name="Beszteri B."/>
            <person name="Gruber A."/>
            <person name="Heijde M."/>
            <person name="Katinka M."/>
            <person name="Mock T."/>
            <person name="Valentin K."/>
            <person name="Verret F."/>
            <person name="Berges J.A."/>
            <person name="Brownlee C."/>
            <person name="Cadoret J.P."/>
            <person name="Chiovitti A."/>
            <person name="Choi C.J."/>
            <person name="Coesel S."/>
            <person name="De Martino A."/>
            <person name="Detter J.C."/>
            <person name="Durkin C."/>
            <person name="Falciatore A."/>
            <person name="Fournet J."/>
            <person name="Haruta M."/>
            <person name="Huysman M.J."/>
            <person name="Jenkins B.D."/>
            <person name="Jiroutova K."/>
            <person name="Jorgensen R.E."/>
            <person name="Joubert Y."/>
            <person name="Kaplan A."/>
            <person name="Kroger N."/>
            <person name="Kroth P.G."/>
            <person name="La Roche J."/>
            <person name="Lindquist E."/>
            <person name="Lommer M."/>
            <person name="Martin-Jezequel V."/>
            <person name="Lopez P.J."/>
            <person name="Lucas S."/>
            <person name="Mangogna M."/>
            <person name="McGinnis K."/>
            <person name="Medlin L.K."/>
            <person name="Montsant A."/>
            <person name="Oudot-Le Secq M.P."/>
            <person name="Napoli C."/>
            <person name="Obornik M."/>
            <person name="Parker M.S."/>
            <person name="Petit J.L."/>
            <person name="Porcel B.M."/>
            <person name="Poulsen N."/>
            <person name="Robison M."/>
            <person name="Rychlewski L."/>
            <person name="Rynearson T.A."/>
            <person name="Schmutz J."/>
            <person name="Shapiro H."/>
            <person name="Siaut M."/>
            <person name="Stanley M."/>
            <person name="Sussman M.R."/>
            <person name="Taylor A.R."/>
            <person name="Vardi A."/>
            <person name="von Dassow P."/>
            <person name="Vyverman W."/>
            <person name="Willis A."/>
            <person name="Wyrwicz L.S."/>
            <person name="Rokhsar D.S."/>
            <person name="Weissenbach J."/>
            <person name="Armbrust E.V."/>
            <person name="Green B.R."/>
            <person name="Van de Peer Y."/>
            <person name="Grigoriev I.V."/>
        </authorList>
    </citation>
    <scope>NUCLEOTIDE SEQUENCE [LARGE SCALE GENOMIC DNA]</scope>
    <source>
        <strain evidence="3 4">CCMP1335</strain>
    </source>
</reference>
<gene>
    <name evidence="3" type="ORF">THAPSDRAFT_9330</name>
</gene>
<evidence type="ECO:0000313" key="4">
    <source>
        <dbReference type="Proteomes" id="UP000001449"/>
    </source>
</evidence>
<feature type="region of interest" description="Disordered" evidence="2">
    <location>
        <begin position="179"/>
        <end position="389"/>
    </location>
</feature>
<sequence length="1557" mass="174429">MNRRERTLSPTRLRSRSVGRRLHHHRPSARQHSLPRTQQLYQKEQTTVYRTASDANLIERFELLPLDNVVAEESDSIFSESDISVDSKPPPTNDVGFVVVRDNNWDGIESSLLIPRGLSMPRLKAPRNDADLYTNYKELDVRRKLEEAALSEAMSPSGRSGRQRVATAFARNRDASAVVADKEKKKEMSEEEMGQFDGSFVRQRRGISQPPSESTSLRGMANAAESNADHDLPKIGQHRSSSLQPRYRSSTTSALVSSTITTNVATRSTSTTVDASNDSTSSADSLSNPSLPYNDSNPMSPKVYQPTLDMPSPESPETNHSLPSTSACDSPDSVYPTKASKNNPTSPTSDHTAHTAESSSVDISSEESSNDGSEETDESKLMSDNETDDEGVIKTKINNMLDISNQVIGDEASSSADAVEQERLRSGGAITPRTALLEKLGCGNHHHRFARHRTINSYAEDEPHLKIVPLNHVSSALVMRRGGSVELIEGQDGKPVQALLTELEELKSYKQTATKEAEVHVKEMQTLKSQMTVLLSLCEDQEQTISEKNVAIRDLELKVQWAETEALSRFDEDLNSKCTEMDQLKESIKLKDKDIQKLKLELEIVTATKVEAEKKVDELKAWKVVTEGSMEMSCKEIKELTTEVAVLEDRLVTKTAASEMLSAEIKDFQDKMKDIDVRMVELGDENSSLRAALEFKHAEIEDLQQRLTENENESDSNASVQLEAIAQLEGDLATKTKMVTELQCELVTKDRDISILRSDVESAEEAISEYEIEAAKMDEEIALKQAEVCRILQDLVESKDHCETLKADVLELSVENSTLTTNMKRLESELEEIRDASEVQLAAEREARADLKQMSTEVADMKSKIVSLTAFNEALTTERDELKQLMKDMDVGMVELGDENSSLRAALEFKHAEIEDLQQRLTENENESDSNASVQLEAIAQLEGDLATKTKMVTELQRELVTKDRDISILRSDVESAEEAISEYEIEAAKMDEEIALKQAEVCRILQDLVESKDHCETLKADVLELSVENSTLTTNMKRLESELEEIREASEVQLAAEREARADLKQMSTGVADMKSKIVSLTVFNEALTTERDELKQLMKDMDVGMVELGDENSSLRAALEFKHAEIEDLQQRLTENENESDSNASVQLEAIAQLEGDLATKTKMVTELQRELVAKDRDISILRSDVESAEEAISEYEIEAAKMDEEIALKQAEVCRILQDLVESKDHCETLKADVLELSVENSTLTTNMKRLESELEEIRDASEVQLAAEREARADLKQMSTEVADMKSKIVSLTAFNEALTTELDELKQLKREQSDELAVMNRQATSLLDLCNEQQRSIREREAEIKRLEEELGGRTCVVFSYEEDFIAKSKEEAFLNEKMEALATEIDALHTKVSCLSEMNKHSIDEVQSLKYRNQEAEVTINENSKEIIALKTEKLHLSLKVEELSAKEKELAAELSLINEEKIALASSSLDMASAFEEQLQLSVDRTVVLEMEIVRQKTKYEKARKAMEGLERALLTVEKQRKKLVRGERPMPEVIKTSNSTPSVESLDEL</sequence>
<dbReference type="GeneID" id="7450566"/>
<dbReference type="HOGENOM" id="CLU_246123_0_0_1"/>
<dbReference type="PANTHER" id="PTHR43941">
    <property type="entry name" value="STRUCTURAL MAINTENANCE OF CHROMOSOMES PROTEIN 2"/>
    <property type="match status" value="1"/>
</dbReference>
<protein>
    <submittedName>
        <fullName evidence="3">Uncharacterized protein</fullName>
    </submittedName>
</protein>
<evidence type="ECO:0000256" key="2">
    <source>
        <dbReference type="SAM" id="MobiDB-lite"/>
    </source>
</evidence>
<dbReference type="InParanoid" id="B8CB07"/>
<dbReference type="GO" id="GO:0003682">
    <property type="term" value="F:chromatin binding"/>
    <property type="evidence" value="ECO:0000318"/>
    <property type="project" value="GO_Central"/>
</dbReference>
<dbReference type="GO" id="GO:0007076">
    <property type="term" value="P:mitotic chromosome condensation"/>
    <property type="evidence" value="ECO:0000318"/>
    <property type="project" value="GO_Central"/>
</dbReference>
<evidence type="ECO:0000313" key="3">
    <source>
        <dbReference type="EMBL" id="EED89045.1"/>
    </source>
</evidence>
<feature type="region of interest" description="Disordered" evidence="2">
    <location>
        <begin position="1531"/>
        <end position="1557"/>
    </location>
</feature>
<feature type="region of interest" description="Disordered" evidence="2">
    <location>
        <begin position="1"/>
        <end position="38"/>
    </location>
</feature>
<feature type="compositionally biased region" description="Polar residues" evidence="2">
    <location>
        <begin position="315"/>
        <end position="328"/>
    </location>
</feature>
<dbReference type="PaxDb" id="35128-Thaps9330"/>
<name>B8CB07_THAPS</name>
<feature type="coiled-coil region" evidence="1">
    <location>
        <begin position="496"/>
        <end position="657"/>
    </location>
</feature>